<dbReference type="PATRIC" id="fig|931276.5.peg.1775"/>
<dbReference type="Proteomes" id="UP000011728">
    <property type="component" value="Chromosome"/>
</dbReference>
<dbReference type="GO" id="GO:0046872">
    <property type="term" value="F:metal ion binding"/>
    <property type="evidence" value="ECO:0007669"/>
    <property type="project" value="UniProtKB-KW"/>
</dbReference>
<evidence type="ECO:0000256" key="4">
    <source>
        <dbReference type="ARBA" id="ARBA00011738"/>
    </source>
</evidence>
<gene>
    <name evidence="13" type="primary">dxs1</name>
    <name evidence="13" type="ORF">Cspa_c17940</name>
</gene>
<dbReference type="KEGG" id="csr:Cspa_c17940"/>
<evidence type="ECO:0000259" key="12">
    <source>
        <dbReference type="SMART" id="SM00861"/>
    </source>
</evidence>
<evidence type="ECO:0000256" key="11">
    <source>
        <dbReference type="ARBA" id="ARBA00023229"/>
    </source>
</evidence>
<reference evidence="13 14" key="1">
    <citation type="submission" date="2013-02" db="EMBL/GenBank/DDBJ databases">
        <title>Genome sequence of Clostridium saccharoperbutylacetonicum N1-4(HMT).</title>
        <authorList>
            <person name="Poehlein A."/>
            <person name="Daniel R."/>
        </authorList>
    </citation>
    <scope>NUCLEOTIDE SEQUENCE [LARGE SCALE GENOMIC DNA]</scope>
    <source>
        <strain evidence="14">N1-4(HMT)</strain>
    </source>
</reference>
<dbReference type="NCBIfam" id="NF003933">
    <property type="entry name" value="PRK05444.2-2"/>
    <property type="match status" value="1"/>
</dbReference>
<dbReference type="SUPFAM" id="SSF52518">
    <property type="entry name" value="Thiamin diphosphate-binding fold (THDP-binding)"/>
    <property type="match status" value="2"/>
</dbReference>
<dbReference type="SUPFAM" id="SSF52922">
    <property type="entry name" value="TK C-terminal domain-like"/>
    <property type="match status" value="1"/>
</dbReference>
<evidence type="ECO:0000256" key="5">
    <source>
        <dbReference type="ARBA" id="ARBA00013150"/>
    </source>
</evidence>
<dbReference type="RefSeq" id="WP_015391885.1">
    <property type="nucleotide sequence ID" value="NC_020291.1"/>
</dbReference>
<dbReference type="NCBIfam" id="NF008968">
    <property type="entry name" value="PRK12315.1"/>
    <property type="match status" value="1"/>
</dbReference>
<protein>
    <recommendedName>
        <fullName evidence="5">1-deoxy-D-xylulose-5-phosphate synthase</fullName>
        <ecNumber evidence="5">2.2.1.7</ecNumber>
    </recommendedName>
</protein>
<keyword evidence="6 13" id="KW-0808">Transferase</keyword>
<name>M1MCB6_9CLOT</name>
<keyword evidence="14" id="KW-1185">Reference proteome</keyword>
<dbReference type="PANTHER" id="PTHR43322">
    <property type="entry name" value="1-D-DEOXYXYLULOSE 5-PHOSPHATE SYNTHASE-RELATED"/>
    <property type="match status" value="1"/>
</dbReference>
<dbReference type="SMART" id="SM00861">
    <property type="entry name" value="Transket_pyr"/>
    <property type="match status" value="1"/>
</dbReference>
<keyword evidence="8" id="KW-0460">Magnesium</keyword>
<dbReference type="GO" id="GO:0008661">
    <property type="term" value="F:1-deoxy-D-xylulose-5-phosphate synthase activity"/>
    <property type="evidence" value="ECO:0007669"/>
    <property type="project" value="UniProtKB-EC"/>
</dbReference>
<dbReference type="InterPro" id="IPR033248">
    <property type="entry name" value="Transketolase_C"/>
</dbReference>
<dbReference type="OrthoDB" id="9803371at2"/>
<evidence type="ECO:0000313" key="13">
    <source>
        <dbReference type="EMBL" id="AGF55564.1"/>
    </source>
</evidence>
<accession>M1MCB6</accession>
<dbReference type="CDD" id="cd02007">
    <property type="entry name" value="TPP_DXS"/>
    <property type="match status" value="1"/>
</dbReference>
<evidence type="ECO:0000256" key="6">
    <source>
        <dbReference type="ARBA" id="ARBA00022679"/>
    </source>
</evidence>
<evidence type="ECO:0000256" key="7">
    <source>
        <dbReference type="ARBA" id="ARBA00022723"/>
    </source>
</evidence>
<evidence type="ECO:0000256" key="1">
    <source>
        <dbReference type="ARBA" id="ARBA00001946"/>
    </source>
</evidence>
<comment type="subunit">
    <text evidence="4">Homodimer.</text>
</comment>
<evidence type="ECO:0000256" key="9">
    <source>
        <dbReference type="ARBA" id="ARBA00022977"/>
    </source>
</evidence>
<evidence type="ECO:0000256" key="8">
    <source>
        <dbReference type="ARBA" id="ARBA00022842"/>
    </source>
</evidence>
<dbReference type="Pfam" id="PF02779">
    <property type="entry name" value="Transket_pyr"/>
    <property type="match status" value="1"/>
</dbReference>
<dbReference type="UniPathway" id="UPA00064">
    <property type="reaction ID" value="UER00091"/>
</dbReference>
<dbReference type="EC" id="2.2.1.7" evidence="5"/>
<dbReference type="EMBL" id="CP004121">
    <property type="protein sequence ID" value="AGF55564.1"/>
    <property type="molecule type" value="Genomic_DNA"/>
</dbReference>
<dbReference type="GO" id="GO:0016114">
    <property type="term" value="P:terpenoid biosynthetic process"/>
    <property type="evidence" value="ECO:0007669"/>
    <property type="project" value="InterPro"/>
</dbReference>
<dbReference type="Pfam" id="PF13292">
    <property type="entry name" value="DXP_synthase_N"/>
    <property type="match status" value="2"/>
</dbReference>
<dbReference type="InterPro" id="IPR005477">
    <property type="entry name" value="Dxylulose-5-P_synthase"/>
</dbReference>
<proteinExistence type="inferred from homology"/>
<evidence type="ECO:0000313" key="14">
    <source>
        <dbReference type="Proteomes" id="UP000011728"/>
    </source>
</evidence>
<dbReference type="FunFam" id="3.40.50.970:FF:000010">
    <property type="entry name" value="1-deoxy-D-xylulose-5-phosphate synthase"/>
    <property type="match status" value="1"/>
</dbReference>
<dbReference type="InterPro" id="IPR029061">
    <property type="entry name" value="THDP-binding"/>
</dbReference>
<keyword evidence="9" id="KW-0784">Thiamine biosynthesis</keyword>
<dbReference type="PANTHER" id="PTHR43322:SF1">
    <property type="entry name" value="1-DEOXY-D-XYLULOSE-5-PHOSPHATE SYNTHASE"/>
    <property type="match status" value="1"/>
</dbReference>
<dbReference type="Gene3D" id="3.40.50.970">
    <property type="match status" value="2"/>
</dbReference>
<evidence type="ECO:0000256" key="2">
    <source>
        <dbReference type="ARBA" id="ARBA00004980"/>
    </source>
</evidence>
<dbReference type="GO" id="GO:0005829">
    <property type="term" value="C:cytosol"/>
    <property type="evidence" value="ECO:0007669"/>
    <property type="project" value="TreeGrafter"/>
</dbReference>
<keyword evidence="7" id="KW-0479">Metal-binding</keyword>
<dbReference type="InterPro" id="IPR005475">
    <property type="entry name" value="Transketolase-like_Pyr-bd"/>
</dbReference>
<dbReference type="InterPro" id="IPR009014">
    <property type="entry name" value="Transketo_C/PFOR_II"/>
</dbReference>
<comment type="similarity">
    <text evidence="3">Belongs to the transketolase family. DXPS subfamily.</text>
</comment>
<dbReference type="CDD" id="cd07033">
    <property type="entry name" value="TPP_PYR_DXS_TK_like"/>
    <property type="match status" value="1"/>
</dbReference>
<dbReference type="Gene3D" id="3.40.50.920">
    <property type="match status" value="1"/>
</dbReference>
<dbReference type="GO" id="GO:0019288">
    <property type="term" value="P:isopentenyl diphosphate biosynthetic process, methylerythritol 4-phosphate pathway"/>
    <property type="evidence" value="ECO:0007669"/>
    <property type="project" value="TreeGrafter"/>
</dbReference>
<dbReference type="AlphaFoldDB" id="M1MCB6"/>
<evidence type="ECO:0000256" key="10">
    <source>
        <dbReference type="ARBA" id="ARBA00023052"/>
    </source>
</evidence>
<feature type="domain" description="Transketolase-like pyrimidine-binding" evidence="12">
    <location>
        <begin position="277"/>
        <end position="442"/>
    </location>
</feature>
<keyword evidence="10" id="KW-0786">Thiamine pyrophosphate</keyword>
<dbReference type="Pfam" id="PF02780">
    <property type="entry name" value="Transketolase_C"/>
    <property type="match status" value="1"/>
</dbReference>
<organism evidence="13 14">
    <name type="scientific">Clostridium saccharoperbutylacetonicum N1-4(HMT)</name>
    <dbReference type="NCBI Taxonomy" id="931276"/>
    <lineage>
        <taxon>Bacteria</taxon>
        <taxon>Bacillati</taxon>
        <taxon>Bacillota</taxon>
        <taxon>Clostridia</taxon>
        <taxon>Eubacteriales</taxon>
        <taxon>Clostridiaceae</taxon>
        <taxon>Clostridium</taxon>
    </lineage>
</organism>
<sequence length="585" mass="64242">MFLEKINSPMDIKKLKIEELKVLAYETRAALINKISNAGGHSGPNLGMVEMSVAMHYVFDSPKDKFVFDVSHQSYPHKILTGRKEAFTDPAHFADVSGYTNPLESEHDFFTIGHTSTSVSLALGLAKGRDLKKEEENIIAIIGDGSLSGGEALEALDYAGEYNNNLIIIVNDNDQSIAENHGGIYKTLRKLRETNGASSENMFTAFGLDYRYLEEGHDVAKLVEFFESVKGIDHPIVLHIHTIKGKGLSYAEANHEGWHSGGPFNVEDGSPKGGGWVSDNTVFESLKELLDNNDKAVVLNAGTPMGLGFVPGVREEYVERGQFIDVGIAEENAVAMSSGIAKNGGTPVFGTFAPFFQRTYDQMSHDLCLNDNPATFLVLMPGVYGMNTNTHIALCDIQMFAHIPNLIYLAPTSKEEYQQMFKFATTQKEHPVGIRVPGMLSVTGVPDTTDYSDYNKNKVEKQGSKVAIIAVGPMLQMAIDTEKKLKEETGMEITVINPRFLTGLDEALLNSLKTDHQLVITLEDGELIGGYGQNVASFYGDSTMKVKNVGISKEFHTDFNPVELLAENGMSVEKLTAYIKENVNE</sequence>
<comment type="cofactor">
    <cofactor evidence="1">
        <name>Mg(2+)</name>
        <dbReference type="ChEBI" id="CHEBI:18420"/>
    </cofactor>
</comment>
<dbReference type="eggNOG" id="COG1154">
    <property type="taxonomic scope" value="Bacteria"/>
</dbReference>
<comment type="pathway">
    <text evidence="2">Metabolic intermediate biosynthesis; 1-deoxy-D-xylulose 5-phosphate biosynthesis; 1-deoxy-D-xylulose 5-phosphate from D-glyceraldehyde 3-phosphate and pyruvate: step 1/1.</text>
</comment>
<keyword evidence="11" id="KW-0414">Isoprene biosynthesis</keyword>
<dbReference type="GO" id="GO:0009228">
    <property type="term" value="P:thiamine biosynthetic process"/>
    <property type="evidence" value="ECO:0007669"/>
    <property type="project" value="UniProtKB-KW"/>
</dbReference>
<dbReference type="HOGENOM" id="CLU_009227_1_4_9"/>
<evidence type="ECO:0000256" key="3">
    <source>
        <dbReference type="ARBA" id="ARBA00011081"/>
    </source>
</evidence>